<keyword evidence="11 21" id="KW-0479">Metal-binding</keyword>
<dbReference type="GO" id="GO:0020037">
    <property type="term" value="F:heme binding"/>
    <property type="evidence" value="ECO:0007669"/>
    <property type="project" value="InterPro"/>
</dbReference>
<evidence type="ECO:0000313" key="27">
    <source>
        <dbReference type="Proteomes" id="UP000094472"/>
    </source>
</evidence>
<keyword evidence="6 21" id="KW-1003">Cell membrane</keyword>
<dbReference type="GO" id="GO:0006119">
    <property type="term" value="P:oxidative phosphorylation"/>
    <property type="evidence" value="ECO:0007669"/>
    <property type="project" value="UniProtKB-UniPathway"/>
</dbReference>
<feature type="binding site" description="axial binding residue" evidence="22">
    <location>
        <position position="124"/>
    </location>
    <ligand>
        <name>heme c</name>
        <dbReference type="ChEBI" id="CHEBI:61717"/>
        <label>1</label>
    </ligand>
    <ligandPart>
        <name>Fe</name>
        <dbReference type="ChEBI" id="CHEBI:18248"/>
    </ligandPart>
</feature>
<feature type="binding site" description="covalent" evidence="23">
    <location>
        <position position="216"/>
    </location>
    <ligand>
        <name>heme c</name>
        <dbReference type="ChEBI" id="CHEBI:61717"/>
        <label>2</label>
    </ligand>
</feature>
<dbReference type="Gene3D" id="6.10.280.130">
    <property type="match status" value="1"/>
</dbReference>
<dbReference type="PROSITE" id="PS51007">
    <property type="entry name" value="CYTC"/>
    <property type="match status" value="2"/>
</dbReference>
<dbReference type="Pfam" id="PF00034">
    <property type="entry name" value="Cytochrom_C"/>
    <property type="match status" value="1"/>
</dbReference>
<dbReference type="GO" id="GO:0016491">
    <property type="term" value="F:oxidoreductase activity"/>
    <property type="evidence" value="ECO:0007669"/>
    <property type="project" value="UniProtKB-KW"/>
</dbReference>
<evidence type="ECO:0000256" key="17">
    <source>
        <dbReference type="ARBA" id="ARBA00023004"/>
    </source>
</evidence>
<evidence type="ECO:0000256" key="23">
    <source>
        <dbReference type="PIRSR" id="PIRSR000006-2"/>
    </source>
</evidence>
<dbReference type="EMBL" id="LPWF01000029">
    <property type="protein sequence ID" value="ODR96412.1"/>
    <property type="molecule type" value="Genomic_DNA"/>
</dbReference>
<reference evidence="26 27" key="1">
    <citation type="journal article" date="2016" name="Environ. Microbiol.">
        <title>New Methyloceanibacter diversity from North Sea sediments includes methanotroph containing solely the soluble methane monooxygenase.</title>
        <authorList>
            <person name="Vekeman B."/>
            <person name="Kerckhof F.M."/>
            <person name="Cremers G."/>
            <person name="de Vos P."/>
            <person name="Vandamme P."/>
            <person name="Boon N."/>
            <person name="Op den Camp H.J."/>
            <person name="Heylen K."/>
        </authorList>
    </citation>
    <scope>NUCLEOTIDE SEQUENCE [LARGE SCALE GENOMIC DNA]</scope>
    <source>
        <strain evidence="26 27">R-67175</strain>
    </source>
</reference>
<evidence type="ECO:0000256" key="6">
    <source>
        <dbReference type="ARBA" id="ARBA00022475"/>
    </source>
</evidence>
<dbReference type="RefSeq" id="WP_069442343.1">
    <property type="nucleotide sequence ID" value="NZ_LPWF01000029.1"/>
</dbReference>
<feature type="binding site" description="axial binding residue" evidence="22">
    <location>
        <position position="220"/>
    </location>
    <ligand>
        <name>heme c</name>
        <dbReference type="ChEBI" id="CHEBI:61717"/>
        <label>2</label>
    </ligand>
    <ligandPart>
        <name>Fe</name>
        <dbReference type="ChEBI" id="CHEBI:18248"/>
    </ligandPart>
</feature>
<protein>
    <recommendedName>
        <fullName evidence="21">Cbb3-type cytochrome c oxidase subunit</fullName>
    </recommendedName>
</protein>
<dbReference type="Pfam" id="PF14715">
    <property type="entry name" value="FixP_N"/>
    <property type="match status" value="1"/>
</dbReference>
<evidence type="ECO:0000256" key="10">
    <source>
        <dbReference type="ARBA" id="ARBA00022692"/>
    </source>
</evidence>
<evidence type="ECO:0000256" key="1">
    <source>
        <dbReference type="ARBA" id="ARBA00004533"/>
    </source>
</evidence>
<evidence type="ECO:0000256" key="9">
    <source>
        <dbReference type="ARBA" id="ARBA00022660"/>
    </source>
</evidence>
<feature type="domain" description="Cytochrome c" evidence="25">
    <location>
        <begin position="107"/>
        <end position="196"/>
    </location>
</feature>
<evidence type="ECO:0000256" key="5">
    <source>
        <dbReference type="ARBA" id="ARBA00022448"/>
    </source>
</evidence>
<evidence type="ECO:0000256" key="13">
    <source>
        <dbReference type="ARBA" id="ARBA00022781"/>
    </source>
</evidence>
<dbReference type="Pfam" id="PF13442">
    <property type="entry name" value="Cytochrome_CBB3"/>
    <property type="match status" value="1"/>
</dbReference>
<evidence type="ECO:0000256" key="19">
    <source>
        <dbReference type="ARBA" id="ARBA00023136"/>
    </source>
</evidence>
<dbReference type="PANTHER" id="PTHR33751:SF1">
    <property type="entry name" value="CBB3-TYPE CYTOCHROME C OXIDASE SUBUNIT FIXP"/>
    <property type="match status" value="1"/>
</dbReference>
<dbReference type="AlphaFoldDB" id="A0A1E3VSC8"/>
<evidence type="ECO:0000256" key="24">
    <source>
        <dbReference type="SAM" id="Phobius"/>
    </source>
</evidence>
<evidence type="ECO:0000256" key="22">
    <source>
        <dbReference type="PIRSR" id="PIRSR000006-1"/>
    </source>
</evidence>
<organism evidence="26 27">
    <name type="scientific">Methyloceanibacter superfactus</name>
    <dbReference type="NCBI Taxonomy" id="1774969"/>
    <lineage>
        <taxon>Bacteria</taxon>
        <taxon>Pseudomonadati</taxon>
        <taxon>Pseudomonadota</taxon>
        <taxon>Alphaproteobacteria</taxon>
        <taxon>Hyphomicrobiales</taxon>
        <taxon>Hyphomicrobiaceae</taxon>
        <taxon>Methyloceanibacter</taxon>
    </lineage>
</organism>
<dbReference type="InterPro" id="IPR032858">
    <property type="entry name" value="CcoP_N"/>
</dbReference>
<evidence type="ECO:0000256" key="7">
    <source>
        <dbReference type="ARBA" id="ARBA00022519"/>
    </source>
</evidence>
<comment type="pathway">
    <text evidence="2 21">Energy metabolism; oxidative phosphorylation.</text>
</comment>
<dbReference type="InterPro" id="IPR036909">
    <property type="entry name" value="Cyt_c-like_dom_sf"/>
</dbReference>
<keyword evidence="13 21" id="KW-0375">Hydrogen ion transport</keyword>
<dbReference type="InterPro" id="IPR004678">
    <property type="entry name" value="Cyt_c_oxidase_cbb3_su3"/>
</dbReference>
<gene>
    <name evidence="26" type="ORF">AUC69_14735</name>
</gene>
<dbReference type="InterPro" id="IPR008168">
    <property type="entry name" value="Cyt_C_IC"/>
</dbReference>
<evidence type="ECO:0000256" key="15">
    <source>
        <dbReference type="ARBA" id="ARBA00022989"/>
    </source>
</evidence>
<keyword evidence="16 21" id="KW-0560">Oxidoreductase</keyword>
<dbReference type="InterPro" id="IPR038414">
    <property type="entry name" value="CcoP_N_sf"/>
</dbReference>
<evidence type="ECO:0000256" key="21">
    <source>
        <dbReference type="PIRNR" id="PIRNR000006"/>
    </source>
</evidence>
<feature type="binding site" description="axial binding residue" evidence="22">
    <location>
        <position position="261"/>
    </location>
    <ligand>
        <name>heme c</name>
        <dbReference type="ChEBI" id="CHEBI:61717"/>
        <label>1</label>
    </ligand>
    <ligandPart>
        <name>Fe</name>
        <dbReference type="ChEBI" id="CHEBI:18248"/>
    </ligandPart>
</feature>
<evidence type="ECO:0000256" key="20">
    <source>
        <dbReference type="ARBA" id="ARBA00025525"/>
    </source>
</evidence>
<feature type="binding site" description="axial binding residue" evidence="22">
    <location>
        <position position="171"/>
    </location>
    <ligand>
        <name>heme c</name>
        <dbReference type="ChEBI" id="CHEBI:61717"/>
        <label>2</label>
    </ligand>
    <ligandPart>
        <name>Fe</name>
        <dbReference type="ChEBI" id="CHEBI:18248"/>
    </ligandPart>
</feature>
<keyword evidence="10 24" id="KW-0812">Transmembrane</keyword>
<evidence type="ECO:0000256" key="3">
    <source>
        <dbReference type="ARBA" id="ARBA00006113"/>
    </source>
</evidence>
<keyword evidence="9 21" id="KW-0679">Respiratory chain</keyword>
<comment type="subunit">
    <text evidence="4">Component of the cbb3-type cytochrome c oxidase at least composed of FixN, FixO, FixQ and FixP.</text>
</comment>
<keyword evidence="12" id="KW-0677">Repeat</keyword>
<keyword evidence="19 21" id="KW-0472">Membrane</keyword>
<dbReference type="GO" id="GO:0009055">
    <property type="term" value="F:electron transfer activity"/>
    <property type="evidence" value="ECO:0007669"/>
    <property type="project" value="InterPro"/>
</dbReference>
<evidence type="ECO:0000256" key="11">
    <source>
        <dbReference type="ARBA" id="ARBA00022723"/>
    </source>
</evidence>
<keyword evidence="14 21" id="KW-0249">Electron transport</keyword>
<dbReference type="UniPathway" id="UPA00705"/>
<feature type="domain" description="Cytochrome c" evidence="25">
    <location>
        <begin position="203"/>
        <end position="284"/>
    </location>
</feature>
<keyword evidence="8 21" id="KW-0349">Heme</keyword>
<proteinExistence type="inferred from homology"/>
<dbReference type="InterPro" id="IPR009056">
    <property type="entry name" value="Cyt_c-like_dom"/>
</dbReference>
<keyword evidence="17 21" id="KW-0408">Iron</keyword>
<evidence type="ECO:0000256" key="4">
    <source>
        <dbReference type="ARBA" id="ARBA00011203"/>
    </source>
</evidence>
<name>A0A1E3VSC8_9HYPH</name>
<evidence type="ECO:0000313" key="26">
    <source>
        <dbReference type="EMBL" id="ODR96412.1"/>
    </source>
</evidence>
<evidence type="ECO:0000256" key="14">
    <source>
        <dbReference type="ARBA" id="ARBA00022982"/>
    </source>
</evidence>
<dbReference type="PRINTS" id="PR00605">
    <property type="entry name" value="CYTCHROMECIC"/>
</dbReference>
<dbReference type="GO" id="GO:0005506">
    <property type="term" value="F:iron ion binding"/>
    <property type="evidence" value="ECO:0007669"/>
    <property type="project" value="InterPro"/>
</dbReference>
<keyword evidence="7 21" id="KW-0997">Cell inner membrane</keyword>
<dbReference type="NCBIfam" id="TIGR00782">
    <property type="entry name" value="ccoP"/>
    <property type="match status" value="1"/>
</dbReference>
<evidence type="ECO:0000256" key="16">
    <source>
        <dbReference type="ARBA" id="ARBA00023002"/>
    </source>
</evidence>
<dbReference type="InterPro" id="IPR050597">
    <property type="entry name" value="Cytochrome_c_Oxidase_Subunit"/>
</dbReference>
<comment type="cofactor">
    <cofactor evidence="21 23">
        <name>heme c</name>
        <dbReference type="ChEBI" id="CHEBI:61717"/>
    </cofactor>
    <text evidence="21 23">Binds 2 heme C groups per subunit.</text>
</comment>
<keyword evidence="18 21" id="KW-0406">Ion transport</keyword>
<evidence type="ECO:0000256" key="18">
    <source>
        <dbReference type="ARBA" id="ARBA00023065"/>
    </source>
</evidence>
<dbReference type="Gene3D" id="1.10.760.10">
    <property type="entry name" value="Cytochrome c-like domain"/>
    <property type="match status" value="2"/>
</dbReference>
<dbReference type="Proteomes" id="UP000094472">
    <property type="component" value="Unassembled WGS sequence"/>
</dbReference>
<keyword evidence="15 24" id="KW-1133">Transmembrane helix</keyword>
<comment type="similarity">
    <text evidence="3 21">Belongs to the CcoP / FixP family.</text>
</comment>
<dbReference type="SUPFAM" id="SSF46626">
    <property type="entry name" value="Cytochrome c"/>
    <property type="match status" value="2"/>
</dbReference>
<keyword evidence="5 21" id="KW-0813">Transport</keyword>
<dbReference type="STRING" id="1774969.AUC69_14735"/>
<feature type="binding site" description="covalent" evidence="23">
    <location>
        <position position="123"/>
    </location>
    <ligand>
        <name>heme c</name>
        <dbReference type="ChEBI" id="CHEBI:61717"/>
        <label>1</label>
    </ligand>
</feature>
<comment type="subcellular location">
    <subcellularLocation>
        <location evidence="1 21">Cell inner membrane</location>
    </subcellularLocation>
</comment>
<feature type="binding site" description="covalent" evidence="23">
    <location>
        <position position="120"/>
    </location>
    <ligand>
        <name>heme c</name>
        <dbReference type="ChEBI" id="CHEBI:61717"/>
        <label>1</label>
    </ligand>
</feature>
<evidence type="ECO:0000256" key="12">
    <source>
        <dbReference type="ARBA" id="ARBA00022737"/>
    </source>
</evidence>
<dbReference type="PANTHER" id="PTHR33751">
    <property type="entry name" value="CBB3-TYPE CYTOCHROME C OXIDASE SUBUNIT FIXP"/>
    <property type="match status" value="1"/>
</dbReference>
<dbReference type="OrthoDB" id="9811281at2"/>
<sequence length="287" mass="30661">MAKKDGDTGDAGTTGHEWDGIQELNKPLPKWWLYTFYACIIWAIGYWIVYPAWPLVSSYSKGVLGYSQREKVSEDLEAAQADKSTFRDKIASADLATIQADPELLNFAMAGGAAAFGDNCAPCHGRGAQGAFGYPNLRDDVWLWGGSLDAIHQTISHGIRAEDPTTRNSQMPAFGKLGMLKPDQVSDVAEYVLSLSGNAGDDAAAKRGQVIFAANCAMCHGAEGKGNQALGAPNLSDELWLYGGDKATVVETITNSRGGMMPAWTGRLDPATIKELAIYVHSLGGGQ</sequence>
<accession>A0A1E3VSC8</accession>
<evidence type="ECO:0000259" key="25">
    <source>
        <dbReference type="PROSITE" id="PS51007"/>
    </source>
</evidence>
<keyword evidence="27" id="KW-1185">Reference proteome</keyword>
<dbReference type="GO" id="GO:0005886">
    <property type="term" value="C:plasma membrane"/>
    <property type="evidence" value="ECO:0007669"/>
    <property type="project" value="UniProtKB-SubCell"/>
</dbReference>
<comment type="caution">
    <text evidence="26">The sequence shown here is derived from an EMBL/GenBank/DDBJ whole genome shotgun (WGS) entry which is preliminary data.</text>
</comment>
<feature type="transmembrane region" description="Helical" evidence="24">
    <location>
        <begin position="31"/>
        <end position="53"/>
    </location>
</feature>
<comment type="function">
    <text evidence="20">C-type cytochrome. Part of the cbb3-type cytochrome c oxidase complex. FixP subunit is required for transferring electrons from donor cytochrome c via its heme groups to FixO subunit. From there, electrons are shuttled to the catalytic binuclear center of FixN subunit where oxygen reduction takes place. The complex also functions as a proton pump.</text>
</comment>
<evidence type="ECO:0000256" key="8">
    <source>
        <dbReference type="ARBA" id="ARBA00022617"/>
    </source>
</evidence>
<dbReference type="PIRSF" id="PIRSF000006">
    <property type="entry name" value="Cbb3-Cox_fixP"/>
    <property type="match status" value="1"/>
</dbReference>
<dbReference type="GO" id="GO:1902600">
    <property type="term" value="P:proton transmembrane transport"/>
    <property type="evidence" value="ECO:0007669"/>
    <property type="project" value="UniProtKB-KW"/>
</dbReference>
<feature type="binding site" description="covalent" evidence="23">
    <location>
        <position position="219"/>
    </location>
    <ligand>
        <name>heme c</name>
        <dbReference type="ChEBI" id="CHEBI:61717"/>
        <label>2</label>
    </ligand>
</feature>
<evidence type="ECO:0000256" key="2">
    <source>
        <dbReference type="ARBA" id="ARBA00004673"/>
    </source>
</evidence>